<dbReference type="SUPFAM" id="SSF88659">
    <property type="entry name" value="Sigma3 and sigma4 domains of RNA polymerase sigma factors"/>
    <property type="match status" value="1"/>
</dbReference>
<reference evidence="4 5" key="1">
    <citation type="journal article" date="2015" name="Genome Announc.">
        <title>Expanding the biotechnology potential of lactobacilli through comparative genomics of 213 strains and associated genera.</title>
        <authorList>
            <person name="Sun Z."/>
            <person name="Harris H.M."/>
            <person name="McCann A."/>
            <person name="Guo C."/>
            <person name="Argimon S."/>
            <person name="Zhang W."/>
            <person name="Yang X."/>
            <person name="Jeffery I.B."/>
            <person name="Cooney J.C."/>
            <person name="Kagawa T.F."/>
            <person name="Liu W."/>
            <person name="Song Y."/>
            <person name="Salvetti E."/>
            <person name="Wrobel A."/>
            <person name="Rasinkangas P."/>
            <person name="Parkhill J."/>
            <person name="Rea M.C."/>
            <person name="O'Sullivan O."/>
            <person name="Ritari J."/>
            <person name="Douillard F.P."/>
            <person name="Paul Ross R."/>
            <person name="Yang R."/>
            <person name="Briner A.E."/>
            <person name="Felis G.E."/>
            <person name="de Vos W.M."/>
            <person name="Barrangou R."/>
            <person name="Klaenhammer T.R."/>
            <person name="Caufield P.W."/>
            <person name="Cui Y."/>
            <person name="Zhang H."/>
            <person name="O'Toole P.W."/>
        </authorList>
    </citation>
    <scope>NUCLEOTIDE SEQUENCE [LARGE SCALE GENOMIC DNA]</scope>
    <source>
        <strain evidence="4 5">DSM 16230</strain>
    </source>
</reference>
<dbReference type="PANTHER" id="PTHR40083:SF1">
    <property type="entry name" value="UPF0122 PROTEIN YLXM"/>
    <property type="match status" value="1"/>
</dbReference>
<dbReference type="Pfam" id="PF04297">
    <property type="entry name" value="UPF0122"/>
    <property type="match status" value="1"/>
</dbReference>
<gene>
    <name evidence="4" type="ORF">FD50_GL002435</name>
</gene>
<protein>
    <recommendedName>
        <fullName evidence="3">UPF0122 protein FD50_GL002435</fullName>
    </recommendedName>
</protein>
<evidence type="ECO:0000256" key="1">
    <source>
        <dbReference type="ARBA" id="ARBA00008720"/>
    </source>
</evidence>
<comment type="caution">
    <text evidence="4">The sequence shown here is derived from an EMBL/GenBank/DDBJ whole genome shotgun (WGS) entry which is preliminary data.</text>
</comment>
<evidence type="ECO:0000313" key="4">
    <source>
        <dbReference type="EMBL" id="KRL99899.1"/>
    </source>
</evidence>
<organism evidence="4 5">
    <name type="scientific">Liquorilactobacillus satsumensis DSM 16230 = JCM 12392</name>
    <dbReference type="NCBI Taxonomy" id="1423801"/>
    <lineage>
        <taxon>Bacteria</taxon>
        <taxon>Bacillati</taxon>
        <taxon>Bacillota</taxon>
        <taxon>Bacilli</taxon>
        <taxon>Lactobacillales</taxon>
        <taxon>Lactobacillaceae</taxon>
        <taxon>Liquorilactobacillus</taxon>
    </lineage>
</organism>
<dbReference type="InterPro" id="IPR036388">
    <property type="entry name" value="WH-like_DNA-bd_sf"/>
</dbReference>
<dbReference type="Proteomes" id="UP000051166">
    <property type="component" value="Unassembled WGS sequence"/>
</dbReference>
<comment type="function">
    <text evidence="2 3">Might take part in the signal recognition particle (SRP) pathway. This is inferred from the conservation of its genetic proximity to ftsY/ffh. May be a regulatory protein.</text>
</comment>
<evidence type="ECO:0000256" key="2">
    <source>
        <dbReference type="ARBA" id="ARBA00024764"/>
    </source>
</evidence>
<dbReference type="HAMAP" id="MF_00245">
    <property type="entry name" value="UPF0122"/>
    <property type="match status" value="1"/>
</dbReference>
<dbReference type="EMBL" id="AZFQ01000019">
    <property type="protein sequence ID" value="KRL99899.1"/>
    <property type="molecule type" value="Genomic_DNA"/>
</dbReference>
<dbReference type="NCBIfam" id="NF001070">
    <property type="entry name" value="PRK00118.1-6"/>
    <property type="match status" value="1"/>
</dbReference>
<dbReference type="STRING" id="1423801.FD50_GL002435"/>
<dbReference type="NCBIfam" id="NF001068">
    <property type="entry name" value="PRK00118.1-4"/>
    <property type="match status" value="1"/>
</dbReference>
<dbReference type="InterPro" id="IPR013324">
    <property type="entry name" value="RNA_pol_sigma_r3/r4-like"/>
</dbReference>
<accession>A0A0R1VDD5</accession>
<dbReference type="PATRIC" id="fig|1423801.4.peg.2494"/>
<dbReference type="InterPro" id="IPR054831">
    <property type="entry name" value="UPF0122_fam_protein"/>
</dbReference>
<proteinExistence type="inferred from homology"/>
<comment type="similarity">
    <text evidence="1 3">Belongs to the UPF0122 family.</text>
</comment>
<sequence>MFTGFLRDWSKNQNESGELQMAIEKTNRINALFEFYEPLLTSKQNEYIALYYRDDYSLGEIAENYHVSRQAVYDNIKRTEVILEAYEEKLHLLQQFQQQSAQTDQLLAYVEENYPEDSVLLKLVKKLEQLEE</sequence>
<keyword evidence="5" id="KW-1185">Reference proteome</keyword>
<dbReference type="InterPro" id="IPR007394">
    <property type="entry name" value="UPF0122"/>
</dbReference>
<dbReference type="PANTHER" id="PTHR40083">
    <property type="entry name" value="UPF0122 PROTEIN CBO2450/CLC_2298"/>
    <property type="match status" value="1"/>
</dbReference>
<name>A0A0R1VDD5_9LACO</name>
<evidence type="ECO:0000313" key="5">
    <source>
        <dbReference type="Proteomes" id="UP000051166"/>
    </source>
</evidence>
<dbReference type="Gene3D" id="1.10.10.10">
    <property type="entry name" value="Winged helix-like DNA-binding domain superfamily/Winged helix DNA-binding domain"/>
    <property type="match status" value="1"/>
</dbReference>
<evidence type="ECO:0000256" key="3">
    <source>
        <dbReference type="HAMAP-Rule" id="MF_00245"/>
    </source>
</evidence>
<dbReference type="AlphaFoldDB" id="A0A0R1VDD5"/>
<dbReference type="NCBIfam" id="NF045758">
    <property type="entry name" value="YlxM"/>
    <property type="match status" value="1"/>
</dbReference>